<gene>
    <name evidence="1" type="ORF">GCM10022393_43130</name>
</gene>
<name>A0ABP6UVT9_9FLAO</name>
<protein>
    <submittedName>
        <fullName evidence="1">Uncharacterized protein</fullName>
    </submittedName>
</protein>
<keyword evidence="2" id="KW-1185">Reference proteome</keyword>
<evidence type="ECO:0000313" key="2">
    <source>
        <dbReference type="Proteomes" id="UP001500459"/>
    </source>
</evidence>
<comment type="caution">
    <text evidence="1">The sequence shown here is derived from an EMBL/GenBank/DDBJ whole genome shotgun (WGS) entry which is preliminary data.</text>
</comment>
<dbReference type="Proteomes" id="UP001500459">
    <property type="component" value="Unassembled WGS sequence"/>
</dbReference>
<dbReference type="RefSeq" id="WP_344931009.1">
    <property type="nucleotide sequence ID" value="NZ_BAABCW010000039.1"/>
</dbReference>
<reference evidence="2" key="1">
    <citation type="journal article" date="2019" name="Int. J. Syst. Evol. Microbiol.">
        <title>The Global Catalogue of Microorganisms (GCM) 10K type strain sequencing project: providing services to taxonomists for standard genome sequencing and annotation.</title>
        <authorList>
            <consortium name="The Broad Institute Genomics Platform"/>
            <consortium name="The Broad Institute Genome Sequencing Center for Infectious Disease"/>
            <person name="Wu L."/>
            <person name="Ma J."/>
        </authorList>
    </citation>
    <scope>NUCLEOTIDE SEQUENCE [LARGE SCALE GENOMIC DNA]</scope>
    <source>
        <strain evidence="2">JCM 17106</strain>
    </source>
</reference>
<dbReference type="EMBL" id="BAABCW010000039">
    <property type="protein sequence ID" value="GAA3523645.1"/>
    <property type="molecule type" value="Genomic_DNA"/>
</dbReference>
<sequence>MGHNISAIILKGAFEKEKAKELDLIDIDLGFDLTMFHIDHYYSACWQAKLKTKGNLDINNAEYMLYPSEIALSELMVIITKTDKPIFAIISTDYFAGIGVQSANVYEKDTLVDSKIKSINQSLKYLGVKKKLGEDEFDTVGLSKHRWTPEYLEKYYDIADELGV</sequence>
<accession>A0ABP6UVT9</accession>
<evidence type="ECO:0000313" key="1">
    <source>
        <dbReference type="EMBL" id="GAA3523645.1"/>
    </source>
</evidence>
<proteinExistence type="predicted"/>
<organism evidence="1 2">
    <name type="scientific">Aquimarina addita</name>
    <dbReference type="NCBI Taxonomy" id="870485"/>
    <lineage>
        <taxon>Bacteria</taxon>
        <taxon>Pseudomonadati</taxon>
        <taxon>Bacteroidota</taxon>
        <taxon>Flavobacteriia</taxon>
        <taxon>Flavobacteriales</taxon>
        <taxon>Flavobacteriaceae</taxon>
        <taxon>Aquimarina</taxon>
    </lineage>
</organism>